<comment type="caution">
    <text evidence="2">The sequence shown here is derived from an EMBL/GenBank/DDBJ whole genome shotgun (WGS) entry which is preliminary data.</text>
</comment>
<evidence type="ECO:0000313" key="2">
    <source>
        <dbReference type="EMBL" id="KRZ46769.1"/>
    </source>
</evidence>
<evidence type="ECO:0000313" key="3">
    <source>
        <dbReference type="Proteomes" id="UP000054721"/>
    </source>
</evidence>
<protein>
    <submittedName>
        <fullName evidence="2">Uncharacterized protein</fullName>
    </submittedName>
</protein>
<keyword evidence="3" id="KW-1185">Reference proteome</keyword>
<feature type="region of interest" description="Disordered" evidence="1">
    <location>
        <begin position="1"/>
        <end position="25"/>
    </location>
</feature>
<reference evidence="2 3" key="1">
    <citation type="submission" date="2015-05" db="EMBL/GenBank/DDBJ databases">
        <title>Evolution of Trichinella species and genotypes.</title>
        <authorList>
            <person name="Korhonen P.K."/>
            <person name="Edoardo P."/>
            <person name="Giuseppe L.R."/>
            <person name="Gasser R.B."/>
        </authorList>
    </citation>
    <scope>NUCLEOTIDE SEQUENCE [LARGE SCALE GENOMIC DNA]</scope>
    <source>
        <strain evidence="2">ISS10</strain>
    </source>
</reference>
<dbReference type="Proteomes" id="UP000054721">
    <property type="component" value="Unassembled WGS sequence"/>
</dbReference>
<sequence>MKGGGDGPFDKSAALTAWRPKDEPQKKEMIAQRLEYSMFLKRTWGLVPSTYMAAHKPP</sequence>
<proteinExistence type="predicted"/>
<gene>
    <name evidence="2" type="ORF">T02_3363</name>
</gene>
<dbReference type="EMBL" id="JYDW01002267">
    <property type="protein sequence ID" value="KRZ46769.1"/>
    <property type="molecule type" value="Genomic_DNA"/>
</dbReference>
<organism evidence="2 3">
    <name type="scientific">Trichinella nativa</name>
    <dbReference type="NCBI Taxonomy" id="6335"/>
    <lineage>
        <taxon>Eukaryota</taxon>
        <taxon>Metazoa</taxon>
        <taxon>Ecdysozoa</taxon>
        <taxon>Nematoda</taxon>
        <taxon>Enoplea</taxon>
        <taxon>Dorylaimia</taxon>
        <taxon>Trichinellida</taxon>
        <taxon>Trichinellidae</taxon>
        <taxon>Trichinella</taxon>
    </lineage>
</organism>
<evidence type="ECO:0000256" key="1">
    <source>
        <dbReference type="SAM" id="MobiDB-lite"/>
    </source>
</evidence>
<dbReference type="AlphaFoldDB" id="A0A0V1KHZ2"/>
<accession>A0A0V1KHZ2</accession>
<name>A0A0V1KHZ2_9BILA</name>